<accession>A0A9C5ZIW9</accession>
<feature type="signal peptide" evidence="1">
    <location>
        <begin position="1"/>
        <end position="22"/>
    </location>
</feature>
<dbReference type="Proteomes" id="UP000092443">
    <property type="component" value="Unplaced"/>
</dbReference>
<keyword evidence="1" id="KW-0732">Signal</keyword>
<dbReference type="KEGG" id="gfs:119642115"/>
<dbReference type="AlphaFoldDB" id="A0A9C5ZIW9"/>
<feature type="chain" id="PRO_5039182164" evidence="1">
    <location>
        <begin position="23"/>
        <end position="247"/>
    </location>
</feature>
<sequence length="247" mass="26854">MKLTALCFVVLASGVLESTCSSVPSGLGFFGSLVKPFEQAGAELSDAFSSDNLKETFETVKKPLEDAGTEVLKEFSPDKMNENLEPIIKPAEEAYGNVTEAFKIENLQNNLKALEKPLNDALTSVYNNDCVIGIVYTLVKISEKLLLDVMVCHDGSLLYIKYIVEAAQEIVHIGKDLQLAHQNVCETNKAKCAETFTVGITKMIKQMFIISGDGAYLKLSNGMCAANILVSFAENLQIADLHDACST</sequence>
<name>A0A9C5ZIW9_9MUSC</name>
<dbReference type="RefSeq" id="XP_037897029.1">
    <property type="nucleotide sequence ID" value="XM_038041101.1"/>
</dbReference>
<evidence type="ECO:0000313" key="2">
    <source>
        <dbReference type="Proteomes" id="UP000092443"/>
    </source>
</evidence>
<protein>
    <submittedName>
        <fullName evidence="3">Uncharacterized protein LOC119642115</fullName>
    </submittedName>
</protein>
<organism evidence="2 3">
    <name type="scientific">Glossina fuscipes</name>
    <dbReference type="NCBI Taxonomy" id="7396"/>
    <lineage>
        <taxon>Eukaryota</taxon>
        <taxon>Metazoa</taxon>
        <taxon>Ecdysozoa</taxon>
        <taxon>Arthropoda</taxon>
        <taxon>Hexapoda</taxon>
        <taxon>Insecta</taxon>
        <taxon>Pterygota</taxon>
        <taxon>Neoptera</taxon>
        <taxon>Endopterygota</taxon>
        <taxon>Diptera</taxon>
        <taxon>Brachycera</taxon>
        <taxon>Muscomorpha</taxon>
        <taxon>Hippoboscoidea</taxon>
        <taxon>Glossinidae</taxon>
        <taxon>Glossina</taxon>
    </lineage>
</organism>
<evidence type="ECO:0000313" key="3">
    <source>
        <dbReference type="RefSeq" id="XP_037897029.1"/>
    </source>
</evidence>
<proteinExistence type="predicted"/>
<gene>
    <name evidence="3" type="primary">LOC119642115</name>
</gene>
<evidence type="ECO:0000256" key="1">
    <source>
        <dbReference type="SAM" id="SignalP"/>
    </source>
</evidence>
<keyword evidence="2" id="KW-1185">Reference proteome</keyword>
<reference evidence="3" key="1">
    <citation type="submission" date="2025-08" db="UniProtKB">
        <authorList>
            <consortium name="RefSeq"/>
        </authorList>
    </citation>
    <scope>IDENTIFICATION</scope>
    <source>
        <tissue evidence="3">Whole body pupa</tissue>
    </source>
</reference>
<dbReference type="GeneID" id="119642115"/>